<reference evidence="6" key="1">
    <citation type="submission" date="2023-06" db="EMBL/GenBank/DDBJ databases">
        <authorList>
            <person name="Delattre M."/>
        </authorList>
    </citation>
    <scope>NUCLEOTIDE SEQUENCE</scope>
    <source>
        <strain evidence="6">AF72</strain>
    </source>
</reference>
<evidence type="ECO:0008006" key="8">
    <source>
        <dbReference type="Google" id="ProtNLM"/>
    </source>
</evidence>
<dbReference type="PANTHER" id="PTHR21700">
    <property type="entry name" value="TRANSTHYRETIN-LIKE FAMILY PROTEIN-RELATED"/>
    <property type="match status" value="1"/>
</dbReference>
<evidence type="ECO:0000313" key="7">
    <source>
        <dbReference type="Proteomes" id="UP001177023"/>
    </source>
</evidence>
<dbReference type="GO" id="GO:0005576">
    <property type="term" value="C:extracellular region"/>
    <property type="evidence" value="ECO:0007669"/>
    <property type="project" value="UniProtKB-SubCell"/>
</dbReference>
<protein>
    <recommendedName>
        <fullName evidence="8">Transthyretin-like family protein</fullName>
    </recommendedName>
</protein>
<evidence type="ECO:0000256" key="4">
    <source>
        <dbReference type="ARBA" id="ARBA00022729"/>
    </source>
</evidence>
<accession>A0AA36D631</accession>
<feature type="non-terminal residue" evidence="6">
    <location>
        <position position="148"/>
    </location>
</feature>
<dbReference type="AlphaFoldDB" id="A0AA36D631"/>
<keyword evidence="3" id="KW-0964">Secreted</keyword>
<keyword evidence="7" id="KW-1185">Reference proteome</keyword>
<sequence>MLSHLLVFLMVAAPVLGSYECVHVSGTVACKRDPEMVMRGRVKVDLWEYDALWQRFGFNHDDYITTTKTKGNGHFTITGCAHDNDLLMMVDRPDPYIRIRHYCNENEEVMRIDLPQVFVPTKQEFRTPIYLDAGNYNNQWTIDKVEGK</sequence>
<keyword evidence="4 5" id="KW-0732">Signal</keyword>
<proteinExistence type="inferred from homology"/>
<dbReference type="Gene3D" id="2.60.40.3330">
    <property type="match status" value="1"/>
</dbReference>
<name>A0AA36D631_9BILA</name>
<comment type="similarity">
    <text evidence="2">Belongs to the nematode transthyretin-like family.</text>
</comment>
<evidence type="ECO:0000313" key="6">
    <source>
        <dbReference type="EMBL" id="CAJ0580364.1"/>
    </source>
</evidence>
<dbReference type="Pfam" id="PF01060">
    <property type="entry name" value="TTR-52"/>
    <property type="match status" value="1"/>
</dbReference>
<comment type="subcellular location">
    <subcellularLocation>
        <location evidence="1">Secreted</location>
    </subcellularLocation>
</comment>
<dbReference type="PANTHER" id="PTHR21700:SF46">
    <property type="entry name" value="TRANSTHYRETIN-LIKE PROTEIN 52"/>
    <property type="match status" value="1"/>
</dbReference>
<evidence type="ECO:0000256" key="2">
    <source>
        <dbReference type="ARBA" id="ARBA00010112"/>
    </source>
</evidence>
<dbReference type="GO" id="GO:0009986">
    <property type="term" value="C:cell surface"/>
    <property type="evidence" value="ECO:0007669"/>
    <property type="project" value="InterPro"/>
</dbReference>
<evidence type="ECO:0000256" key="1">
    <source>
        <dbReference type="ARBA" id="ARBA00004613"/>
    </source>
</evidence>
<dbReference type="InterPro" id="IPR001534">
    <property type="entry name" value="Transthyretin-like"/>
</dbReference>
<feature type="chain" id="PRO_5041305040" description="Transthyretin-like family protein" evidence="5">
    <location>
        <begin position="18"/>
        <end position="148"/>
    </location>
</feature>
<dbReference type="Proteomes" id="UP001177023">
    <property type="component" value="Unassembled WGS sequence"/>
</dbReference>
<evidence type="ECO:0000256" key="3">
    <source>
        <dbReference type="ARBA" id="ARBA00022525"/>
    </source>
</evidence>
<feature type="signal peptide" evidence="5">
    <location>
        <begin position="1"/>
        <end position="17"/>
    </location>
</feature>
<dbReference type="InterPro" id="IPR038479">
    <property type="entry name" value="Transthyretin-like_sf"/>
</dbReference>
<gene>
    <name evidence="6" type="ORF">MSPICULIGERA_LOCUS18562</name>
</gene>
<organism evidence="6 7">
    <name type="scientific">Mesorhabditis spiculigera</name>
    <dbReference type="NCBI Taxonomy" id="96644"/>
    <lineage>
        <taxon>Eukaryota</taxon>
        <taxon>Metazoa</taxon>
        <taxon>Ecdysozoa</taxon>
        <taxon>Nematoda</taxon>
        <taxon>Chromadorea</taxon>
        <taxon>Rhabditida</taxon>
        <taxon>Rhabditina</taxon>
        <taxon>Rhabditomorpha</taxon>
        <taxon>Rhabditoidea</taxon>
        <taxon>Rhabditidae</taxon>
        <taxon>Mesorhabditinae</taxon>
        <taxon>Mesorhabditis</taxon>
    </lineage>
</organism>
<evidence type="ECO:0000256" key="5">
    <source>
        <dbReference type="SAM" id="SignalP"/>
    </source>
</evidence>
<dbReference type="EMBL" id="CATQJA010002659">
    <property type="protein sequence ID" value="CAJ0580364.1"/>
    <property type="molecule type" value="Genomic_DNA"/>
</dbReference>
<comment type="caution">
    <text evidence="6">The sequence shown here is derived from an EMBL/GenBank/DDBJ whole genome shotgun (WGS) entry which is preliminary data.</text>
</comment>